<feature type="compositionally biased region" description="Polar residues" evidence="1">
    <location>
        <begin position="1376"/>
        <end position="1423"/>
    </location>
</feature>
<evidence type="ECO:0000256" key="1">
    <source>
        <dbReference type="SAM" id="MobiDB-lite"/>
    </source>
</evidence>
<feature type="region of interest" description="Disordered" evidence="1">
    <location>
        <begin position="952"/>
        <end position="979"/>
    </location>
</feature>
<accession>A0A1J4JVU7</accession>
<feature type="compositionally biased region" description="Polar residues" evidence="1">
    <location>
        <begin position="1082"/>
        <end position="1104"/>
    </location>
</feature>
<feature type="compositionally biased region" description="Low complexity" evidence="1">
    <location>
        <begin position="1016"/>
        <end position="1029"/>
    </location>
</feature>
<keyword evidence="3" id="KW-1185">Reference proteome</keyword>
<feature type="region of interest" description="Disordered" evidence="1">
    <location>
        <begin position="445"/>
        <end position="468"/>
    </location>
</feature>
<feature type="compositionally biased region" description="Basic residues" evidence="1">
    <location>
        <begin position="1275"/>
        <end position="1287"/>
    </location>
</feature>
<gene>
    <name evidence="2" type="ORF">TRFO_31847</name>
</gene>
<feature type="region of interest" description="Disordered" evidence="1">
    <location>
        <begin position="622"/>
        <end position="648"/>
    </location>
</feature>
<feature type="compositionally biased region" description="Basic residues" evidence="1">
    <location>
        <begin position="1295"/>
        <end position="1311"/>
    </location>
</feature>
<feature type="compositionally biased region" description="Basic and acidic residues" evidence="1">
    <location>
        <begin position="1067"/>
        <end position="1081"/>
    </location>
</feature>
<reference evidence="2" key="1">
    <citation type="submission" date="2016-10" db="EMBL/GenBank/DDBJ databases">
        <authorList>
            <person name="Benchimol M."/>
            <person name="Almeida L.G."/>
            <person name="Vasconcelos A.T."/>
            <person name="Perreira-Neves A."/>
            <person name="Rosa I.A."/>
            <person name="Tasca T."/>
            <person name="Bogo M.R."/>
            <person name="de Souza W."/>
        </authorList>
    </citation>
    <scope>NUCLEOTIDE SEQUENCE [LARGE SCALE GENOMIC DNA]</scope>
    <source>
        <strain evidence="2">K</strain>
    </source>
</reference>
<dbReference type="VEuPathDB" id="TrichDB:TRFO_31847"/>
<dbReference type="RefSeq" id="XP_068354541.1">
    <property type="nucleotide sequence ID" value="XM_068508166.1"/>
</dbReference>
<feature type="compositionally biased region" description="Low complexity" evidence="1">
    <location>
        <begin position="952"/>
        <end position="970"/>
    </location>
</feature>
<dbReference type="Proteomes" id="UP000179807">
    <property type="component" value="Unassembled WGS sequence"/>
</dbReference>
<evidence type="ECO:0000313" key="3">
    <source>
        <dbReference type="Proteomes" id="UP000179807"/>
    </source>
</evidence>
<feature type="compositionally biased region" description="Basic and acidic residues" evidence="1">
    <location>
        <begin position="627"/>
        <end position="648"/>
    </location>
</feature>
<dbReference type="GeneID" id="94842870"/>
<feature type="compositionally biased region" description="Low complexity" evidence="1">
    <location>
        <begin position="869"/>
        <end position="882"/>
    </location>
</feature>
<evidence type="ECO:0000313" key="2">
    <source>
        <dbReference type="EMBL" id="OHT01405.1"/>
    </source>
</evidence>
<feature type="region of interest" description="Disordered" evidence="1">
    <location>
        <begin position="997"/>
        <end position="1040"/>
    </location>
</feature>
<feature type="region of interest" description="Disordered" evidence="1">
    <location>
        <begin position="1263"/>
        <end position="1490"/>
    </location>
</feature>
<feature type="compositionally biased region" description="Basic residues" evidence="1">
    <location>
        <begin position="1443"/>
        <end position="1457"/>
    </location>
</feature>
<name>A0A1J4JVU7_9EUKA</name>
<proteinExistence type="predicted"/>
<feature type="compositionally biased region" description="Low complexity" evidence="1">
    <location>
        <begin position="448"/>
        <end position="461"/>
    </location>
</feature>
<protein>
    <submittedName>
        <fullName evidence="2">Uncharacterized protein</fullName>
    </submittedName>
</protein>
<dbReference type="EMBL" id="MLAK01000914">
    <property type="protein sequence ID" value="OHT01405.1"/>
    <property type="molecule type" value="Genomic_DNA"/>
</dbReference>
<sequence length="1654" mass="188656">MRTAVISENISFADSMTTSAADMSSNIGESERSSLYQMPVMEERKKMDLVFENGYPKLLIEGEKPIEVEIENEFSLMDVIRMKEGEKEYDEVLEANRRALEKLIKEDPDVAKAFQTKTVKKIKCVEDEEFDEEQFFSNFLALTTKPIRIPKRKRKQNKEEEDINEKRFSYEIPEEILPIGGRRRGRRTRMYRDGKGPKRDHVIVIEFNDGTKLYANKLTIDVLKKIAGYDDEQSHIYSQTAGSKFVEVDGKPKELTPGLIFSQAIAELNQQEKQKKQWQPIIRSQNMIATPIITMTSDGVTIGGSKHRSFLTRPNEKYDDIYTKFMRTVKVGQLDSNKFMHWEGVNFGQNGLKLSNPEGKKISKIFEINQSIDDNGDEDYDEDEYKLHNTRSYNILDDLFNQLGTDPIANISRHESNFHNSDNEQDDFKPSDYYSIDHSLAGYGANQNIPSPFNANPNNPNSGRVQPGFSVSTTTFGDDKSKFNIFENQSYVVKDLIDTSPSLKVFSEIMGDSDNPLLDLISNQEPMTREEIFARHEEGRQKGLEQWRKMDDFDAPHIDNKFDFSGIGRFQAMDPLNNKFRPASPRPMDALKNITSKMDMFNGTTLLPVISEVSFSDFSDTDEIESDVPKESPKVVNEEPQKEFSVVRREPPDLTPAQAARQEAIKEHLTRKDFKGLKDLLTDVGLLDQYGLVDLPRWQPTVNFMTHHQKATNSSQPINIDLEKWINEGAIKSCSSIQSLLDSQLGSAINSQATSQVPSFADFDNAIGESDGSTGSKSRLILSETSSDNVNKISNQSSNEEFNLHPSSNDNSINNILDINKITKEYEIKNLEKLTSTPRNEDGNIQTNQNKNILNNLEGNIDNNHDASNNETNNNIDQNTNENIESQKDNKLTAHETIENVIQENYEIKSAQEVKDITNNSSDKNTAENIENTEKSLYNNNNERIAINQNNVNNMNLPNTNNSKNTNQTEIDNEEEEIEYTEEKEIIDEYGNKKKVTQVVHKKVPRNSIQSRKNDSSQNGQQLNNSNNNTRDLNKPISNDQEDYEKSLFDQIDKEMENELSQQHLKVNRDTPKKLKRENSSKRTPVSKSNIGSTSDIDSILTTQQREENERMKMATSIVGVAPHYSKNNETKSPIHIRGNIRNKPDDNLVVTGDKKVIETKTEEKKKKKNIIIDKHDVIRNRYQNKMKRNLKILKHNSDEKLPIYEEDVRNVDLTKLDAIRKSYDNLLLPLNISGNISEFVEEEEVEEEEEEEWIFSDDEITEEEEVVTETGRVIIKKKTTRSRRSRPSKEKKPEQKKRRARTKRIMKRKPIVINDEEEPTSVPPETKKEEDTPPKIVINQISEGKERRASAASKGELPPIKPDPNRPYFTGVLKTKQNPSQRPQRTLRTNKGRSDTGSKLSRNMSNDSVGQRSHKSIASNGSEKYDLNGMPDIIEESEHHSTRSKGKQPWSKRKSLSKKDETNKKNLTNTDGKNAKSRKPSGLPPTYDAAREFGINKGLTTKHADDDDDALLDQLLKSTTAAEPISSLNQLGGRDIEVKKTLIRQKTPETRNTALGSKVAIFKNEDDFDSLKLIPHNKATEEVASDLFLSNAKILAEKEFGSQTDLLKKPDTKKKQFFMFSKLDISMAPQVFFSHYCPGIWDNKKGKLRRASV</sequence>
<feature type="region of interest" description="Disordered" evidence="1">
    <location>
        <begin position="1060"/>
        <end position="1108"/>
    </location>
</feature>
<comment type="caution">
    <text evidence="2">The sequence shown here is derived from an EMBL/GenBank/DDBJ whole genome shotgun (WGS) entry which is preliminary data.</text>
</comment>
<organism evidence="2 3">
    <name type="scientific">Tritrichomonas foetus</name>
    <dbReference type="NCBI Taxonomy" id="1144522"/>
    <lineage>
        <taxon>Eukaryota</taxon>
        <taxon>Metamonada</taxon>
        <taxon>Parabasalia</taxon>
        <taxon>Tritrichomonadida</taxon>
        <taxon>Tritrichomonadidae</taxon>
        <taxon>Tritrichomonas</taxon>
    </lineage>
</organism>
<feature type="region of interest" description="Disordered" evidence="1">
    <location>
        <begin position="860"/>
        <end position="882"/>
    </location>
</feature>